<evidence type="ECO:0000313" key="2">
    <source>
        <dbReference type="Proteomes" id="UP000178925"/>
    </source>
</evidence>
<dbReference type="PANTHER" id="PTHR40084:SF1">
    <property type="entry name" value="PHOSPHOTRANSFERASE"/>
    <property type="match status" value="1"/>
</dbReference>
<dbReference type="EMBL" id="MFGC01000045">
    <property type="protein sequence ID" value="OGF26522.1"/>
    <property type="molecule type" value="Genomic_DNA"/>
</dbReference>
<proteinExistence type="predicted"/>
<organism evidence="1 2">
    <name type="scientific">Candidatus Falkowbacteria bacterium RIFOXYA2_FULL_47_9</name>
    <dbReference type="NCBI Taxonomy" id="1797995"/>
    <lineage>
        <taxon>Bacteria</taxon>
        <taxon>Candidatus Falkowiibacteriota</taxon>
    </lineage>
</organism>
<evidence type="ECO:0000313" key="1">
    <source>
        <dbReference type="EMBL" id="OGF26522.1"/>
    </source>
</evidence>
<accession>A0A1F5SIQ2</accession>
<dbReference type="InterPro" id="IPR016195">
    <property type="entry name" value="Pol/histidinol_Pase-like"/>
</dbReference>
<dbReference type="SUPFAM" id="SSF89550">
    <property type="entry name" value="PHP domain-like"/>
    <property type="match status" value="1"/>
</dbReference>
<name>A0A1F5SIQ2_9BACT</name>
<dbReference type="Proteomes" id="UP000178925">
    <property type="component" value="Unassembled WGS sequence"/>
</dbReference>
<dbReference type="AlphaFoldDB" id="A0A1F5SIQ2"/>
<sequence>MQQVLDLHIHSRYSRACSKDLTLENLDKACRTKGVDIIATGDFTHPQWFDALTNLTPSPSPYKGEGSSLYQIKNSDGKVKFILSTELALIYKQGDPSHEGGASKTRRIHLVVLAPNIAAVEKLNKYLDAHYNIRSDGRPILGMSAVELCKILFDIDEKFMVIPAHIWTPWFAVFGSKSGFDSMEECFSEFTKYIYAYETGLSSDPAMNWRLSALDNLTLLSNSDAHSLPNIAREANVFAMNEISYDAVYDIIKNSSPNARAHSPKPSAGRAGSKFGELLYTIEFYPEEGMYHYDGHRVCGIRFAPAETKKHKGICPKCKKQLTMGVDYRVNELADREIGFRPSGAPNYKKLVELDKIIAEALDVKSRAAQRVQAEYKSILKKTNARELDILIDYNLDDLKKVTLPEIVEGIQRVREGKLIVEPGFDGQYGTVKIFSQEEKASNKQGHLF</sequence>
<comment type="caution">
    <text evidence="1">The sequence shown here is derived from an EMBL/GenBank/DDBJ whole genome shotgun (WGS) entry which is preliminary data.</text>
</comment>
<protein>
    <recommendedName>
        <fullName evidence="3">DNA helicase UvrD</fullName>
    </recommendedName>
</protein>
<dbReference type="Gene3D" id="3.20.20.140">
    <property type="entry name" value="Metal-dependent hydrolases"/>
    <property type="match status" value="1"/>
</dbReference>
<dbReference type="CDD" id="cd19067">
    <property type="entry name" value="PfuEndoQ-like"/>
    <property type="match status" value="1"/>
</dbReference>
<gene>
    <name evidence="1" type="ORF">A2242_03875</name>
</gene>
<dbReference type="PANTHER" id="PTHR40084">
    <property type="entry name" value="PHOSPHOHYDROLASE, PHP FAMILY"/>
    <property type="match status" value="1"/>
</dbReference>
<evidence type="ECO:0008006" key="3">
    <source>
        <dbReference type="Google" id="ProtNLM"/>
    </source>
</evidence>
<dbReference type="STRING" id="1797995.A2242_03875"/>
<reference evidence="1 2" key="1">
    <citation type="journal article" date="2016" name="Nat. Commun.">
        <title>Thousands of microbial genomes shed light on interconnected biogeochemical processes in an aquifer system.</title>
        <authorList>
            <person name="Anantharaman K."/>
            <person name="Brown C.T."/>
            <person name="Hug L.A."/>
            <person name="Sharon I."/>
            <person name="Castelle C.J."/>
            <person name="Probst A.J."/>
            <person name="Thomas B.C."/>
            <person name="Singh A."/>
            <person name="Wilkins M.J."/>
            <person name="Karaoz U."/>
            <person name="Brodie E.L."/>
            <person name="Williams K.H."/>
            <person name="Hubbard S.S."/>
            <person name="Banfield J.F."/>
        </authorList>
    </citation>
    <scope>NUCLEOTIDE SEQUENCE [LARGE SCALE GENOMIC DNA]</scope>
</reference>